<evidence type="ECO:0000256" key="4">
    <source>
        <dbReference type="ARBA" id="ARBA00023136"/>
    </source>
</evidence>
<sequence length="163" mass="18475">MLVELQFTHALCLWLQIRIFQKGYEKDPAIVAKKQFRKLPRTVCRVLIDGILLIKFDNINDKVGVALLMVYISGAPMMFVGCGQFYTNLIKLNGDWLRTRASPPFSNTMTVGNRILWLSVMLLMLVASWMKVVNTIVKAPQSKRKPLKISSFKGNIQNDESGA</sequence>
<name>A0AAU9LTU1_9ASTR</name>
<dbReference type="GO" id="GO:0005047">
    <property type="term" value="F:signal recognition particle binding"/>
    <property type="evidence" value="ECO:0007669"/>
    <property type="project" value="TreeGrafter"/>
</dbReference>
<feature type="transmembrane region" description="Helical" evidence="6">
    <location>
        <begin position="115"/>
        <end position="137"/>
    </location>
</feature>
<evidence type="ECO:0000259" key="7">
    <source>
        <dbReference type="PROSITE" id="PS00300"/>
    </source>
</evidence>
<evidence type="ECO:0000256" key="2">
    <source>
        <dbReference type="ARBA" id="ARBA00022741"/>
    </source>
</evidence>
<evidence type="ECO:0000256" key="5">
    <source>
        <dbReference type="ARBA" id="ARBA00029433"/>
    </source>
</evidence>
<gene>
    <name evidence="8" type="ORF">LVIROSA_LOCUS5475</name>
</gene>
<organism evidence="8 9">
    <name type="scientific">Lactuca virosa</name>
    <dbReference type="NCBI Taxonomy" id="75947"/>
    <lineage>
        <taxon>Eukaryota</taxon>
        <taxon>Viridiplantae</taxon>
        <taxon>Streptophyta</taxon>
        <taxon>Embryophyta</taxon>
        <taxon>Tracheophyta</taxon>
        <taxon>Spermatophyta</taxon>
        <taxon>Magnoliopsida</taxon>
        <taxon>eudicotyledons</taxon>
        <taxon>Gunneridae</taxon>
        <taxon>Pentapetalae</taxon>
        <taxon>asterids</taxon>
        <taxon>campanulids</taxon>
        <taxon>Asterales</taxon>
        <taxon>Asteraceae</taxon>
        <taxon>Cichorioideae</taxon>
        <taxon>Cichorieae</taxon>
        <taxon>Lactucinae</taxon>
        <taxon>Lactuca</taxon>
    </lineage>
</organism>
<dbReference type="PROSITE" id="PS00300">
    <property type="entry name" value="SRP54"/>
    <property type="match status" value="1"/>
</dbReference>
<evidence type="ECO:0000313" key="9">
    <source>
        <dbReference type="Proteomes" id="UP001157418"/>
    </source>
</evidence>
<keyword evidence="6" id="KW-1133">Transmembrane helix</keyword>
<evidence type="ECO:0000256" key="1">
    <source>
        <dbReference type="ARBA" id="ARBA00008531"/>
    </source>
</evidence>
<evidence type="ECO:0000256" key="6">
    <source>
        <dbReference type="SAM" id="Phobius"/>
    </source>
</evidence>
<evidence type="ECO:0000313" key="8">
    <source>
        <dbReference type="EMBL" id="CAH1417822.1"/>
    </source>
</evidence>
<feature type="domain" description="SRP54-type proteins GTP-binding" evidence="7">
    <location>
        <begin position="76"/>
        <end position="89"/>
    </location>
</feature>
<proteinExistence type="inferred from homology"/>
<protein>
    <recommendedName>
        <fullName evidence="7">SRP54-type proteins GTP-binding domain-containing protein</fullName>
    </recommendedName>
</protein>
<accession>A0AAU9LTU1</accession>
<keyword evidence="2" id="KW-0547">Nucleotide-binding</keyword>
<dbReference type="InterPro" id="IPR000897">
    <property type="entry name" value="SRP54_GTPase_dom"/>
</dbReference>
<dbReference type="GO" id="GO:0005789">
    <property type="term" value="C:endoplasmic reticulum membrane"/>
    <property type="evidence" value="ECO:0007669"/>
    <property type="project" value="TreeGrafter"/>
</dbReference>
<keyword evidence="4 6" id="KW-0472">Membrane</keyword>
<comment type="similarity">
    <text evidence="1">Belongs to the GTP-binding SRP family.</text>
</comment>
<dbReference type="Gene3D" id="3.40.50.300">
    <property type="entry name" value="P-loop containing nucleotide triphosphate hydrolases"/>
    <property type="match status" value="1"/>
</dbReference>
<reference evidence="8 9" key="1">
    <citation type="submission" date="2022-01" db="EMBL/GenBank/DDBJ databases">
        <authorList>
            <person name="Xiong W."/>
            <person name="Schranz E."/>
        </authorList>
    </citation>
    <scope>NUCLEOTIDE SEQUENCE [LARGE SCALE GENOMIC DNA]</scope>
</reference>
<dbReference type="PANTHER" id="PTHR43134:SF1">
    <property type="entry name" value="SIGNAL RECOGNITION PARTICLE RECEPTOR SUBUNIT ALPHA"/>
    <property type="match status" value="1"/>
</dbReference>
<dbReference type="GO" id="GO:0003924">
    <property type="term" value="F:GTPase activity"/>
    <property type="evidence" value="ECO:0007669"/>
    <property type="project" value="TreeGrafter"/>
</dbReference>
<keyword evidence="9" id="KW-1185">Reference proteome</keyword>
<dbReference type="GO" id="GO:0005525">
    <property type="term" value="F:GTP binding"/>
    <property type="evidence" value="ECO:0007669"/>
    <property type="project" value="UniProtKB-KW"/>
</dbReference>
<comment type="caution">
    <text evidence="8">The sequence shown here is derived from an EMBL/GenBank/DDBJ whole genome shotgun (WGS) entry which is preliminary data.</text>
</comment>
<dbReference type="GO" id="GO:0006614">
    <property type="term" value="P:SRP-dependent cotranslational protein targeting to membrane"/>
    <property type="evidence" value="ECO:0007669"/>
    <property type="project" value="InterPro"/>
</dbReference>
<keyword evidence="6" id="KW-0812">Transmembrane</keyword>
<dbReference type="AlphaFoldDB" id="A0AAU9LTU1"/>
<dbReference type="InterPro" id="IPR027417">
    <property type="entry name" value="P-loop_NTPase"/>
</dbReference>
<dbReference type="PANTHER" id="PTHR43134">
    <property type="entry name" value="SIGNAL RECOGNITION PARTICLE RECEPTOR SUBUNIT ALPHA"/>
    <property type="match status" value="1"/>
</dbReference>
<dbReference type="EMBL" id="CAKMRJ010000113">
    <property type="protein sequence ID" value="CAH1417822.1"/>
    <property type="molecule type" value="Genomic_DNA"/>
</dbReference>
<evidence type="ECO:0000256" key="3">
    <source>
        <dbReference type="ARBA" id="ARBA00023134"/>
    </source>
</evidence>
<feature type="transmembrane region" description="Helical" evidence="6">
    <location>
        <begin position="63"/>
        <end position="86"/>
    </location>
</feature>
<keyword evidence="3" id="KW-0342">GTP-binding</keyword>
<dbReference type="Proteomes" id="UP001157418">
    <property type="component" value="Unassembled WGS sequence"/>
</dbReference>
<comment type="subcellular location">
    <subcellularLocation>
        <location evidence="5">Endomembrane system</location>
        <topology evidence="5">Peripheral membrane protein</topology>
        <orientation evidence="5">Cytoplasmic side</orientation>
    </subcellularLocation>
</comment>